<keyword evidence="11" id="KW-0808">Transferase</keyword>
<organism evidence="11 12">
    <name type="scientific">Thermacetogenium phaeum</name>
    <dbReference type="NCBI Taxonomy" id="85874"/>
    <lineage>
        <taxon>Bacteria</taxon>
        <taxon>Bacillati</taxon>
        <taxon>Bacillota</taxon>
        <taxon>Clostridia</taxon>
        <taxon>Thermoanaerobacterales</taxon>
        <taxon>Thermoanaerobacteraceae</taxon>
        <taxon>Thermacetogenium</taxon>
    </lineage>
</organism>
<keyword evidence="3 8" id="KW-0547">Nucleotide-binding</keyword>
<evidence type="ECO:0000256" key="9">
    <source>
        <dbReference type="SAM" id="MobiDB-lite"/>
    </source>
</evidence>
<dbReference type="InterPro" id="IPR004412">
    <property type="entry name" value="GatA"/>
</dbReference>
<evidence type="ECO:0000256" key="4">
    <source>
        <dbReference type="ARBA" id="ARBA00022840"/>
    </source>
</evidence>
<evidence type="ECO:0000256" key="2">
    <source>
        <dbReference type="ARBA" id="ARBA00022598"/>
    </source>
</evidence>
<dbReference type="GO" id="GO:0006412">
    <property type="term" value="P:translation"/>
    <property type="evidence" value="ECO:0007669"/>
    <property type="project" value="UniProtKB-UniRule"/>
</dbReference>
<dbReference type="GO" id="GO:0016740">
    <property type="term" value="F:transferase activity"/>
    <property type="evidence" value="ECO:0007669"/>
    <property type="project" value="UniProtKB-KW"/>
</dbReference>
<comment type="catalytic activity">
    <reaction evidence="7 8">
        <text>L-glutamyl-tRNA(Gln) + L-glutamine + ATP + H2O = L-glutaminyl-tRNA(Gln) + L-glutamate + ADP + phosphate + H(+)</text>
        <dbReference type="Rhea" id="RHEA:17521"/>
        <dbReference type="Rhea" id="RHEA-COMP:9681"/>
        <dbReference type="Rhea" id="RHEA-COMP:9684"/>
        <dbReference type="ChEBI" id="CHEBI:15377"/>
        <dbReference type="ChEBI" id="CHEBI:15378"/>
        <dbReference type="ChEBI" id="CHEBI:29985"/>
        <dbReference type="ChEBI" id="CHEBI:30616"/>
        <dbReference type="ChEBI" id="CHEBI:43474"/>
        <dbReference type="ChEBI" id="CHEBI:58359"/>
        <dbReference type="ChEBI" id="CHEBI:78520"/>
        <dbReference type="ChEBI" id="CHEBI:78521"/>
        <dbReference type="ChEBI" id="CHEBI:456216"/>
        <dbReference type="EC" id="6.3.5.7"/>
    </reaction>
</comment>
<dbReference type="NCBIfam" id="TIGR00132">
    <property type="entry name" value="gatA"/>
    <property type="match status" value="1"/>
</dbReference>
<dbReference type="HAMAP" id="MF_00120">
    <property type="entry name" value="GatA"/>
    <property type="match status" value="1"/>
</dbReference>
<keyword evidence="2 8" id="KW-0436">Ligase</keyword>
<evidence type="ECO:0000256" key="7">
    <source>
        <dbReference type="ARBA" id="ARBA00047407"/>
    </source>
</evidence>
<dbReference type="PANTHER" id="PTHR11895">
    <property type="entry name" value="TRANSAMIDASE"/>
    <property type="match status" value="1"/>
</dbReference>
<reference evidence="12" key="1">
    <citation type="journal article" date="2015" name="MBio">
        <title>Genome-Resolved Metagenomic Analysis Reveals Roles for Candidate Phyla and Other Microbial Community Members in Biogeochemical Transformations in Oil Reservoirs.</title>
        <authorList>
            <person name="Hu P."/>
            <person name="Tom L."/>
            <person name="Singh A."/>
            <person name="Thomas B.C."/>
            <person name="Baker B.J."/>
            <person name="Piceno Y.M."/>
            <person name="Andersen G.L."/>
            <person name="Banfield J.F."/>
        </authorList>
    </citation>
    <scope>NUCLEOTIDE SEQUENCE [LARGE SCALE GENOMIC DNA]</scope>
</reference>
<keyword evidence="4 8" id="KW-0067">ATP-binding</keyword>
<dbReference type="GO" id="GO:0030956">
    <property type="term" value="C:glutamyl-tRNA(Gln) amidotransferase complex"/>
    <property type="evidence" value="ECO:0007669"/>
    <property type="project" value="InterPro"/>
</dbReference>
<feature type="region of interest" description="Disordered" evidence="9">
    <location>
        <begin position="483"/>
        <end position="507"/>
    </location>
</feature>
<feature type="active site" description="Charge relay system" evidence="8">
    <location>
        <position position="79"/>
    </location>
</feature>
<dbReference type="Proteomes" id="UP000053326">
    <property type="component" value="Unassembled WGS sequence"/>
</dbReference>
<proteinExistence type="inferred from homology"/>
<accession>A0A124FK98</accession>
<evidence type="ECO:0000256" key="5">
    <source>
        <dbReference type="ARBA" id="ARBA00022917"/>
    </source>
</evidence>
<dbReference type="EC" id="6.3.5.7" evidence="8"/>
<feature type="active site" description="Acyl-ester intermediate" evidence="8">
    <location>
        <position position="178"/>
    </location>
</feature>
<gene>
    <name evidence="8" type="primary">gatA</name>
    <name evidence="11" type="ORF">XD66_0756</name>
</gene>
<dbReference type="PANTHER" id="PTHR11895:SF151">
    <property type="entry name" value="GLUTAMYL-TRNA(GLN) AMIDOTRANSFERASE SUBUNIT A"/>
    <property type="match status" value="1"/>
</dbReference>
<protein>
    <recommendedName>
        <fullName evidence="8">Glutamyl-tRNA(Gln) amidotransferase subunit A</fullName>
        <shortName evidence="8">Glu-ADT subunit A</shortName>
        <ecNumber evidence="8">6.3.5.7</ecNumber>
    </recommendedName>
</protein>
<dbReference type="InterPro" id="IPR023631">
    <property type="entry name" value="Amidase_dom"/>
</dbReference>
<evidence type="ECO:0000313" key="12">
    <source>
        <dbReference type="Proteomes" id="UP000053326"/>
    </source>
</evidence>
<dbReference type="Pfam" id="PF01425">
    <property type="entry name" value="Amidase"/>
    <property type="match status" value="1"/>
</dbReference>
<dbReference type="GO" id="GO:0050567">
    <property type="term" value="F:glutaminyl-tRNA synthase (glutamine-hydrolyzing) activity"/>
    <property type="evidence" value="ECO:0007669"/>
    <property type="project" value="UniProtKB-UniRule"/>
</dbReference>
<comment type="similarity">
    <text evidence="1 8">Belongs to the amidase family. GatA subfamily.</text>
</comment>
<evidence type="ECO:0000259" key="10">
    <source>
        <dbReference type="Pfam" id="PF01425"/>
    </source>
</evidence>
<evidence type="ECO:0000256" key="6">
    <source>
        <dbReference type="ARBA" id="ARBA00025295"/>
    </source>
</evidence>
<feature type="active site" description="Charge relay system" evidence="8">
    <location>
        <position position="154"/>
    </location>
</feature>
<dbReference type="InterPro" id="IPR036928">
    <property type="entry name" value="AS_sf"/>
</dbReference>
<dbReference type="InterPro" id="IPR020556">
    <property type="entry name" value="Amidase_CS"/>
</dbReference>
<comment type="caution">
    <text evidence="11">The sequence shown here is derived from an EMBL/GenBank/DDBJ whole genome shotgun (WGS) entry which is preliminary data.</text>
</comment>
<evidence type="ECO:0000256" key="1">
    <source>
        <dbReference type="ARBA" id="ARBA00008069"/>
    </source>
</evidence>
<evidence type="ECO:0000256" key="3">
    <source>
        <dbReference type="ARBA" id="ARBA00022741"/>
    </source>
</evidence>
<dbReference type="GO" id="GO:0005524">
    <property type="term" value="F:ATP binding"/>
    <property type="evidence" value="ECO:0007669"/>
    <property type="project" value="UniProtKB-KW"/>
</dbReference>
<dbReference type="PROSITE" id="PS00571">
    <property type="entry name" value="AMIDASES"/>
    <property type="match status" value="1"/>
</dbReference>
<comment type="function">
    <text evidence="6 8">Allows the formation of correctly charged Gln-tRNA(Gln) through the transamidation of misacylated Glu-tRNA(Gln) in organisms which lack glutaminyl-tRNA synthetase. The reaction takes place in the presence of glutamine and ATP through an activated gamma-phospho-Glu-tRNA(Gln).</text>
</comment>
<dbReference type="AlphaFoldDB" id="A0A124FK98"/>
<evidence type="ECO:0000256" key="8">
    <source>
        <dbReference type="HAMAP-Rule" id="MF_00120"/>
    </source>
</evidence>
<dbReference type="InterPro" id="IPR000120">
    <property type="entry name" value="Amidase"/>
</dbReference>
<name>A0A124FK98_9THEO</name>
<dbReference type="SUPFAM" id="SSF75304">
    <property type="entry name" value="Amidase signature (AS) enzymes"/>
    <property type="match status" value="1"/>
</dbReference>
<feature type="domain" description="Amidase" evidence="10">
    <location>
        <begin position="24"/>
        <end position="470"/>
    </location>
</feature>
<dbReference type="PATRIC" id="fig|85874.4.peg.105"/>
<dbReference type="Gene3D" id="3.90.1300.10">
    <property type="entry name" value="Amidase signature (AS) domain"/>
    <property type="match status" value="1"/>
</dbReference>
<keyword evidence="5 8" id="KW-0648">Protein biosynthesis</keyword>
<dbReference type="EMBL" id="LGFO01000079">
    <property type="protein sequence ID" value="KUK36534.1"/>
    <property type="molecule type" value="Genomic_DNA"/>
</dbReference>
<sequence length="507" mass="55031">MELFELTAHELADLIRRGETSAEELTDAVFKRIDQVEDDVRAYVTVTREQALAAARAVDARRQNGEDSGPLAGIPVGLKDNLCTQGVRTTCASRMLENFVPPYNATVVEKLYQAGAVVTGKLNMDEFAMGSTTEYSAFFPTRNPWDLSRVPGGSSGGAAAAVAAGEAIYALGSDTGGSIRQPASFCGVVGMKPTYGLVSRYGLVAFASSLDQVGSLTRDVRDCALVLNAIAGHDPLDSTSVPMEVPDYTSFLTGEMKGKRIGVIKEMFDEGLDPEVAEVVKKGVKKLEELGGIVEECSFPHAEYAIAIYYIIAPAEASSNLARFDGIRYGYRANPEEGKELDLQELYLRTRSEGFGPEVKRRILVGTYALSSGYYDAYYLKALKVRTLIREDYRRLFQNFDLLVSPTAPCLPFPLGEKLDDPIVLYLADVYTVPVNLAGLPAISLPCGFVRGLPVGMQLIAPAFKEGDLLQVAYAFEQNTPYHKERPPLQGKSPAEAVEGGELDGRI</sequence>
<comment type="subunit">
    <text evidence="8">Heterotrimer of A, B and C subunits.</text>
</comment>
<evidence type="ECO:0000313" key="11">
    <source>
        <dbReference type="EMBL" id="KUK36534.1"/>
    </source>
</evidence>